<feature type="non-terminal residue" evidence="4">
    <location>
        <position position="279"/>
    </location>
</feature>
<dbReference type="GO" id="GO:0003697">
    <property type="term" value="F:single-stranded DNA binding"/>
    <property type="evidence" value="ECO:0007669"/>
    <property type="project" value="InterPro"/>
</dbReference>
<dbReference type="InterPro" id="IPR044245">
    <property type="entry name" value="Spartan"/>
</dbReference>
<dbReference type="GO" id="GO:0005634">
    <property type="term" value="C:nucleus"/>
    <property type="evidence" value="ECO:0007669"/>
    <property type="project" value="UniProtKB-SubCell"/>
</dbReference>
<comment type="subcellular location">
    <subcellularLocation>
        <location evidence="1">Nucleus</location>
    </subcellularLocation>
</comment>
<dbReference type="AlphaFoldDB" id="Q4RF59"/>
<feature type="domain" description="SprT-like" evidence="3">
    <location>
        <begin position="73"/>
        <end position="264"/>
    </location>
</feature>
<dbReference type="Pfam" id="PF10263">
    <property type="entry name" value="SprT-like"/>
    <property type="match status" value="2"/>
</dbReference>
<dbReference type="GO" id="GO:0006974">
    <property type="term" value="P:DNA damage response"/>
    <property type="evidence" value="ECO:0007669"/>
    <property type="project" value="InterPro"/>
</dbReference>
<sequence length="279" mass="32066">MDEDFLLAFRLQEQFNNEYKASLFPPNDVKEDTFGQSNKKRKVELAGGVKDVVPLERPLSIVDESWEMLDPNPDVRAMFLEFNDMFFWGKLSGVEVKWSPRMTLCAGVCSYEGRGGLCSIRLSEPLLKLRPRKDLVEVSSVDGRALRTASSFLGSSVPQTLLHEMIHALLFVTQNNRDRDGHGPEFCKHMNRINEASGTKITVYHSFHDEVDVYRQHWWRCDGPCQNRRPYFGYVKRAMNRAPSALDPWWEDHRSTCGGTYVKVKEPEGYGKKGRKDAK</sequence>
<dbReference type="GO" id="GO:0004222">
    <property type="term" value="F:metalloendopeptidase activity"/>
    <property type="evidence" value="ECO:0007669"/>
    <property type="project" value="InterPro"/>
</dbReference>
<proteinExistence type="predicted"/>
<dbReference type="GO" id="GO:0031593">
    <property type="term" value="F:polyubiquitin modification-dependent protein binding"/>
    <property type="evidence" value="ECO:0007669"/>
    <property type="project" value="TreeGrafter"/>
</dbReference>
<dbReference type="OrthoDB" id="5236983at2759"/>
<dbReference type="EMBL" id="CAAE01015120">
    <property type="protein sequence ID" value="CAG12973.1"/>
    <property type="molecule type" value="Genomic_DNA"/>
</dbReference>
<dbReference type="SMART" id="SM00731">
    <property type="entry name" value="SprT"/>
    <property type="match status" value="1"/>
</dbReference>
<dbReference type="InterPro" id="IPR055220">
    <property type="entry name" value="SPRTN_ZBD"/>
</dbReference>
<organism evidence="4">
    <name type="scientific">Tetraodon nigroviridis</name>
    <name type="common">Spotted green pufferfish</name>
    <name type="synonym">Chelonodon nigroviridis</name>
    <dbReference type="NCBI Taxonomy" id="99883"/>
    <lineage>
        <taxon>Eukaryota</taxon>
        <taxon>Metazoa</taxon>
        <taxon>Chordata</taxon>
        <taxon>Craniata</taxon>
        <taxon>Vertebrata</taxon>
        <taxon>Euteleostomi</taxon>
        <taxon>Actinopterygii</taxon>
        <taxon>Neopterygii</taxon>
        <taxon>Teleostei</taxon>
        <taxon>Neoteleostei</taxon>
        <taxon>Acanthomorphata</taxon>
        <taxon>Eupercaria</taxon>
        <taxon>Tetraodontiformes</taxon>
        <taxon>Tetradontoidea</taxon>
        <taxon>Tetraodontidae</taxon>
        <taxon>Tetraodon</taxon>
    </lineage>
</organism>
<reference evidence="4" key="2">
    <citation type="submission" date="2004-02" db="EMBL/GenBank/DDBJ databases">
        <authorList>
            <consortium name="Genoscope"/>
            <consortium name="Whitehead Institute Centre for Genome Research"/>
        </authorList>
    </citation>
    <scope>NUCLEOTIDE SEQUENCE</scope>
</reference>
<dbReference type="PANTHER" id="PTHR21220">
    <property type="entry name" value="DNA-DEPENDENT METALLOPROTEASE SPRTN"/>
    <property type="match status" value="1"/>
</dbReference>
<dbReference type="PANTHER" id="PTHR21220:SF0">
    <property type="entry name" value="DNA-DEPENDENT METALLOPROTEASE SPRTN"/>
    <property type="match status" value="1"/>
</dbReference>
<reference evidence="4" key="1">
    <citation type="journal article" date="2004" name="Nature">
        <title>Genome duplication in the teleost fish Tetraodon nigroviridis reveals the early vertebrate proto-karyotype.</title>
        <authorList>
            <person name="Jaillon O."/>
            <person name="Aury J.-M."/>
            <person name="Brunet F."/>
            <person name="Petit J.-L."/>
            <person name="Stange-Thomann N."/>
            <person name="Mauceli E."/>
            <person name="Bouneau L."/>
            <person name="Fischer C."/>
            <person name="Ozouf-Costaz C."/>
            <person name="Bernot A."/>
            <person name="Nicaud S."/>
            <person name="Jaffe D."/>
            <person name="Fisher S."/>
            <person name="Lutfalla G."/>
            <person name="Dossat C."/>
            <person name="Segurens B."/>
            <person name="Dasilva C."/>
            <person name="Salanoubat M."/>
            <person name="Levy M."/>
            <person name="Boudet N."/>
            <person name="Castellano S."/>
            <person name="Anthouard V."/>
            <person name="Jubin C."/>
            <person name="Castelli V."/>
            <person name="Katinka M."/>
            <person name="Vacherie B."/>
            <person name="Biemont C."/>
            <person name="Skalli Z."/>
            <person name="Cattolico L."/>
            <person name="Poulain J."/>
            <person name="De Berardinis V."/>
            <person name="Cruaud C."/>
            <person name="Duprat S."/>
            <person name="Brottier P."/>
            <person name="Coutanceau J.-P."/>
            <person name="Gouzy J."/>
            <person name="Parra G."/>
            <person name="Lardier G."/>
            <person name="Chapple C."/>
            <person name="McKernan K.J."/>
            <person name="McEwan P."/>
            <person name="Bosak S."/>
            <person name="Kellis M."/>
            <person name="Volff J.-N."/>
            <person name="Guigo R."/>
            <person name="Zody M.C."/>
            <person name="Mesirov J."/>
            <person name="Lindblad-Toh K."/>
            <person name="Birren B."/>
            <person name="Nusbaum C."/>
            <person name="Kahn D."/>
            <person name="Robinson-Rechavi M."/>
            <person name="Laudet V."/>
            <person name="Schachter V."/>
            <person name="Quetier F."/>
            <person name="Saurin W."/>
            <person name="Scarpelli C."/>
            <person name="Wincker P."/>
            <person name="Lander E.S."/>
            <person name="Weissenbach J."/>
            <person name="Roest Crollius H."/>
        </authorList>
    </citation>
    <scope>NUCLEOTIDE SEQUENCE [LARGE SCALE GENOMIC DNA]</scope>
</reference>
<name>Q4RF59_TETNG</name>
<dbReference type="KEGG" id="tng:GSTEN00035471G001"/>
<evidence type="ECO:0000259" key="3">
    <source>
        <dbReference type="SMART" id="SM00731"/>
    </source>
</evidence>
<dbReference type="Pfam" id="PF22934">
    <property type="entry name" value="SPRTN_ZBD"/>
    <property type="match status" value="1"/>
</dbReference>
<keyword evidence="2" id="KW-0539">Nucleus</keyword>
<protein>
    <submittedName>
        <fullName evidence="4">Chromosome 14 SCAF15120, whole genome shotgun sequence</fullName>
    </submittedName>
</protein>
<gene>
    <name evidence="4" type="ORF">GSTENG00035471001</name>
</gene>
<evidence type="ECO:0000256" key="2">
    <source>
        <dbReference type="ARBA" id="ARBA00023242"/>
    </source>
</evidence>
<evidence type="ECO:0000256" key="1">
    <source>
        <dbReference type="ARBA" id="ARBA00004123"/>
    </source>
</evidence>
<accession>Q4RF59</accession>
<dbReference type="InterPro" id="IPR006640">
    <property type="entry name" value="SprT-like_domain"/>
</dbReference>
<evidence type="ECO:0000313" key="4">
    <source>
        <dbReference type="EMBL" id="CAG12973.1"/>
    </source>
</evidence>